<comment type="caution">
    <text evidence="3">The sequence shown here is derived from an EMBL/GenBank/DDBJ whole genome shotgun (WGS) entry which is preliminary data.</text>
</comment>
<proteinExistence type="predicted"/>
<reference evidence="4 5" key="1">
    <citation type="submission" date="2019-05" db="EMBL/GenBank/DDBJ databases">
        <title>Emergence of the Ug99 lineage of the wheat stem rust pathogen through somatic hybridization.</title>
        <authorList>
            <person name="Li F."/>
            <person name="Upadhyaya N.M."/>
            <person name="Sperschneider J."/>
            <person name="Matny O."/>
            <person name="Nguyen-Phuc H."/>
            <person name="Mago R."/>
            <person name="Raley C."/>
            <person name="Miller M.E."/>
            <person name="Silverstein K.A.T."/>
            <person name="Henningsen E."/>
            <person name="Hirsch C.D."/>
            <person name="Visser B."/>
            <person name="Pretorius Z.A."/>
            <person name="Steffenson B.J."/>
            <person name="Schwessinger B."/>
            <person name="Dodds P.N."/>
            <person name="Figueroa M."/>
        </authorList>
    </citation>
    <scope>NUCLEOTIDE SEQUENCE [LARGE SCALE GENOMIC DNA]</scope>
    <source>
        <strain evidence="3">21-0</strain>
        <strain evidence="2 5">Ug99</strain>
    </source>
</reference>
<evidence type="ECO:0000256" key="1">
    <source>
        <dbReference type="SAM" id="MobiDB-lite"/>
    </source>
</evidence>
<feature type="compositionally biased region" description="Basic and acidic residues" evidence="1">
    <location>
        <begin position="10"/>
        <end position="20"/>
    </location>
</feature>
<keyword evidence="4" id="KW-1185">Reference proteome</keyword>
<feature type="region of interest" description="Disordered" evidence="1">
    <location>
        <begin position="1"/>
        <end position="20"/>
    </location>
</feature>
<gene>
    <name evidence="3" type="ORF">PGT21_010779</name>
    <name evidence="2" type="ORF">PGTUg99_028809</name>
</gene>
<evidence type="ECO:0000313" key="3">
    <source>
        <dbReference type="EMBL" id="KAA1071531.1"/>
    </source>
</evidence>
<name>A0A5B0M4U9_PUCGR</name>
<evidence type="ECO:0000313" key="2">
    <source>
        <dbReference type="EMBL" id="KAA1067241.1"/>
    </source>
</evidence>
<organism evidence="3 4">
    <name type="scientific">Puccinia graminis f. sp. tritici</name>
    <dbReference type="NCBI Taxonomy" id="56615"/>
    <lineage>
        <taxon>Eukaryota</taxon>
        <taxon>Fungi</taxon>
        <taxon>Dikarya</taxon>
        <taxon>Basidiomycota</taxon>
        <taxon>Pucciniomycotina</taxon>
        <taxon>Pucciniomycetes</taxon>
        <taxon>Pucciniales</taxon>
        <taxon>Pucciniaceae</taxon>
        <taxon>Puccinia</taxon>
    </lineage>
</organism>
<accession>A0A5B0M4U9</accession>
<protein>
    <submittedName>
        <fullName evidence="3">Uncharacterized protein</fullName>
    </submittedName>
</protein>
<dbReference type="AlphaFoldDB" id="A0A5B0M4U9"/>
<sequence>MSISFNGSDDQERRTASDSRLFRRFTSQLPLPKIQSMGYGLRRKSPRHLSARNAILAAFAASSAILSQHWVRSFQTPCK</sequence>
<dbReference type="EMBL" id="VDEP01000507">
    <property type="protein sequence ID" value="KAA1067241.1"/>
    <property type="molecule type" value="Genomic_DNA"/>
</dbReference>
<evidence type="ECO:0000313" key="5">
    <source>
        <dbReference type="Proteomes" id="UP000325313"/>
    </source>
</evidence>
<dbReference type="Proteomes" id="UP000325313">
    <property type="component" value="Unassembled WGS sequence"/>
</dbReference>
<dbReference type="Proteomes" id="UP000324748">
    <property type="component" value="Unassembled WGS sequence"/>
</dbReference>
<dbReference type="EMBL" id="VSWC01000170">
    <property type="protein sequence ID" value="KAA1071531.1"/>
    <property type="molecule type" value="Genomic_DNA"/>
</dbReference>
<evidence type="ECO:0000313" key="4">
    <source>
        <dbReference type="Proteomes" id="UP000324748"/>
    </source>
</evidence>